<reference evidence="1" key="1">
    <citation type="journal article" date="2021" name="PeerJ">
        <title>Extensive microbial diversity within the chicken gut microbiome revealed by metagenomics and culture.</title>
        <authorList>
            <person name="Gilroy R."/>
            <person name="Ravi A."/>
            <person name="Getino M."/>
            <person name="Pursley I."/>
            <person name="Horton D.L."/>
            <person name="Alikhan N.F."/>
            <person name="Baker D."/>
            <person name="Gharbi K."/>
            <person name="Hall N."/>
            <person name="Watson M."/>
            <person name="Adriaenssens E.M."/>
            <person name="Foster-Nyarko E."/>
            <person name="Jarju S."/>
            <person name="Secka A."/>
            <person name="Antonio M."/>
            <person name="Oren A."/>
            <person name="Chaudhuri R.R."/>
            <person name="La Ragione R."/>
            <person name="Hildebrand F."/>
            <person name="Pallen M.J."/>
        </authorList>
    </citation>
    <scope>NUCLEOTIDE SEQUENCE</scope>
    <source>
        <strain evidence="1">ChiHjej8B7-25341</strain>
    </source>
</reference>
<feature type="non-terminal residue" evidence="1">
    <location>
        <position position="1"/>
    </location>
</feature>
<protein>
    <submittedName>
        <fullName evidence="1">Uncharacterized protein</fullName>
    </submittedName>
</protein>
<evidence type="ECO:0000313" key="1">
    <source>
        <dbReference type="EMBL" id="HJD31314.1"/>
    </source>
</evidence>
<gene>
    <name evidence="1" type="ORF">H9912_05160</name>
</gene>
<name>A0A9D2QZ66_9FIRM</name>
<accession>A0A9D2QZ66</accession>
<organism evidence="1 2">
    <name type="scientific">Candidatus Eisenbergiella stercorigallinarum</name>
    <dbReference type="NCBI Taxonomy" id="2838557"/>
    <lineage>
        <taxon>Bacteria</taxon>
        <taxon>Bacillati</taxon>
        <taxon>Bacillota</taxon>
        <taxon>Clostridia</taxon>
        <taxon>Lachnospirales</taxon>
        <taxon>Lachnospiraceae</taxon>
        <taxon>Eisenbergiella</taxon>
    </lineage>
</organism>
<evidence type="ECO:0000313" key="2">
    <source>
        <dbReference type="Proteomes" id="UP000823851"/>
    </source>
</evidence>
<dbReference type="EMBL" id="DWUW01000146">
    <property type="protein sequence ID" value="HJD31314.1"/>
    <property type="molecule type" value="Genomic_DNA"/>
</dbReference>
<proteinExistence type="predicted"/>
<dbReference type="AlphaFoldDB" id="A0A9D2QZ66"/>
<dbReference type="Proteomes" id="UP000823851">
    <property type="component" value="Unassembled WGS sequence"/>
</dbReference>
<sequence>SNSTDAMNFKKPLDPGIIPEFILKENSGIRLQDASFVILCRHLRPPLNPKEKRFYLAVSEQKAVFKDQRVFPGTGASFLF</sequence>
<reference evidence="1" key="2">
    <citation type="submission" date="2021-04" db="EMBL/GenBank/DDBJ databases">
        <authorList>
            <person name="Gilroy R."/>
        </authorList>
    </citation>
    <scope>NUCLEOTIDE SEQUENCE</scope>
    <source>
        <strain evidence="1">ChiHjej8B7-25341</strain>
    </source>
</reference>
<comment type="caution">
    <text evidence="1">The sequence shown here is derived from an EMBL/GenBank/DDBJ whole genome shotgun (WGS) entry which is preliminary data.</text>
</comment>